<dbReference type="PROSITE" id="PS00061">
    <property type="entry name" value="ADH_SHORT"/>
    <property type="match status" value="1"/>
</dbReference>
<feature type="domain" description="Ketoreductase" evidence="2">
    <location>
        <begin position="13"/>
        <end position="194"/>
    </location>
</feature>
<dbReference type="InterPro" id="IPR050259">
    <property type="entry name" value="SDR"/>
</dbReference>
<dbReference type="InterPro" id="IPR020904">
    <property type="entry name" value="Sc_DH/Rdtase_CS"/>
</dbReference>
<accession>A0ABQ5NYD6</accession>
<dbReference type="PANTHER" id="PTHR42879:SF2">
    <property type="entry name" value="3-OXOACYL-[ACYL-CARRIER-PROTEIN] REDUCTASE FABG"/>
    <property type="match status" value="1"/>
</dbReference>
<reference evidence="3 4" key="1">
    <citation type="submission" date="2022-10" db="EMBL/GenBank/DDBJ databases">
        <title>Draft genome sequence of Streptomyces sp. YSPA8.</title>
        <authorList>
            <person name="Moriuchi R."/>
            <person name="Dohra H."/>
            <person name="Yamamura H."/>
            <person name="Kodani S."/>
        </authorList>
    </citation>
    <scope>NUCLEOTIDE SEQUENCE [LARGE SCALE GENOMIC DNA]</scope>
    <source>
        <strain evidence="3 4">YSPA8</strain>
    </source>
</reference>
<dbReference type="InterPro" id="IPR036291">
    <property type="entry name" value="NAD(P)-bd_dom_sf"/>
</dbReference>
<dbReference type="PANTHER" id="PTHR42879">
    <property type="entry name" value="3-OXOACYL-(ACYL-CARRIER-PROTEIN) REDUCTASE"/>
    <property type="match status" value="1"/>
</dbReference>
<dbReference type="RefSeq" id="WP_323447438.1">
    <property type="nucleotide sequence ID" value="NZ_BSBI01000005.1"/>
</dbReference>
<dbReference type="InterPro" id="IPR057326">
    <property type="entry name" value="KR_dom"/>
</dbReference>
<sequence length="256" mass="26137">MTKMPPMTPPGPRVALITGAGRGIGAAIATRLHASGHRVALLDRDGDTVTALSGTLDPGGAGTALPLRADVDDPDAVRAALRETAAAWHAPDILINNAARTTPGSVWDIALDEWDAVLTTNLRSVLTLTRLCAPAMRDRGWGRVVNLSSLAGQQGGTLAGAHYSAAKAGVLVLTKVFARELAGHGVTVNAVAPAAVDTPAVTRLGPSAVAEAARHIPVGRMGRPSEVAGLVAYLASDEGGYVTGATFDINGGTHMR</sequence>
<proteinExistence type="inferred from homology"/>
<dbReference type="PRINTS" id="PR00080">
    <property type="entry name" value="SDRFAMILY"/>
</dbReference>
<protein>
    <submittedName>
        <fullName evidence="3">SDR family oxidoreductase</fullName>
    </submittedName>
</protein>
<dbReference type="EMBL" id="BSBI01000005">
    <property type="protein sequence ID" value="GLF95371.1"/>
    <property type="molecule type" value="Genomic_DNA"/>
</dbReference>
<dbReference type="SMART" id="SM00822">
    <property type="entry name" value="PKS_KR"/>
    <property type="match status" value="1"/>
</dbReference>
<evidence type="ECO:0000259" key="2">
    <source>
        <dbReference type="SMART" id="SM00822"/>
    </source>
</evidence>
<comment type="similarity">
    <text evidence="1">Belongs to the short-chain dehydrogenases/reductases (SDR) family.</text>
</comment>
<dbReference type="Gene3D" id="3.40.50.720">
    <property type="entry name" value="NAD(P)-binding Rossmann-like Domain"/>
    <property type="match status" value="1"/>
</dbReference>
<dbReference type="Proteomes" id="UP001291653">
    <property type="component" value="Unassembled WGS sequence"/>
</dbReference>
<dbReference type="Pfam" id="PF13561">
    <property type="entry name" value="adh_short_C2"/>
    <property type="match status" value="1"/>
</dbReference>
<dbReference type="SUPFAM" id="SSF51735">
    <property type="entry name" value="NAD(P)-binding Rossmann-fold domains"/>
    <property type="match status" value="1"/>
</dbReference>
<dbReference type="PRINTS" id="PR00081">
    <property type="entry name" value="GDHRDH"/>
</dbReference>
<keyword evidence="4" id="KW-1185">Reference proteome</keyword>
<gene>
    <name evidence="3" type="ORF">SYYSPA8_13760</name>
</gene>
<name>A0ABQ5NYD6_9ACTN</name>
<organism evidence="3 4">
    <name type="scientific">Streptomyces yaizuensis</name>
    <dbReference type="NCBI Taxonomy" id="2989713"/>
    <lineage>
        <taxon>Bacteria</taxon>
        <taxon>Bacillati</taxon>
        <taxon>Actinomycetota</taxon>
        <taxon>Actinomycetes</taxon>
        <taxon>Kitasatosporales</taxon>
        <taxon>Streptomycetaceae</taxon>
        <taxon>Streptomyces</taxon>
    </lineage>
</organism>
<dbReference type="InterPro" id="IPR002347">
    <property type="entry name" value="SDR_fam"/>
</dbReference>
<comment type="caution">
    <text evidence="3">The sequence shown here is derived from an EMBL/GenBank/DDBJ whole genome shotgun (WGS) entry which is preliminary data.</text>
</comment>
<evidence type="ECO:0000313" key="4">
    <source>
        <dbReference type="Proteomes" id="UP001291653"/>
    </source>
</evidence>
<evidence type="ECO:0000256" key="1">
    <source>
        <dbReference type="ARBA" id="ARBA00006484"/>
    </source>
</evidence>
<evidence type="ECO:0000313" key="3">
    <source>
        <dbReference type="EMBL" id="GLF95371.1"/>
    </source>
</evidence>